<feature type="domain" description="Band 7" evidence="20">
    <location>
        <begin position="1409"/>
        <end position="1570"/>
    </location>
</feature>
<evidence type="ECO:0000256" key="3">
    <source>
        <dbReference type="ARBA" id="ARBA00008608"/>
    </source>
</evidence>
<dbReference type="UniPathway" id="UPA00074">
    <property type="reaction ID" value="UER00128"/>
</dbReference>
<evidence type="ECO:0000256" key="19">
    <source>
        <dbReference type="SAM" id="MobiDB-lite"/>
    </source>
</evidence>
<dbReference type="SUPFAM" id="SSF117892">
    <property type="entry name" value="Band 7/SPFH domain"/>
    <property type="match status" value="1"/>
</dbReference>
<dbReference type="EC" id="6.3.5.3" evidence="5"/>
<evidence type="ECO:0000256" key="9">
    <source>
        <dbReference type="ARBA" id="ARBA00022741"/>
    </source>
</evidence>
<dbReference type="FunFam" id="3.30.479.30:FF:000001">
    <property type="entry name" value="Prohibitin 2"/>
    <property type="match status" value="1"/>
</dbReference>
<dbReference type="InterPro" id="IPR000163">
    <property type="entry name" value="Prohibitin"/>
</dbReference>
<comment type="caution">
    <text evidence="21">The sequence shown here is derived from an EMBL/GenBank/DDBJ whole genome shotgun (WGS) entry which is preliminary data.</text>
</comment>
<dbReference type="Pfam" id="PF02769">
    <property type="entry name" value="AIRS_C"/>
    <property type="match status" value="2"/>
</dbReference>
<keyword evidence="11" id="KW-0067">ATP-binding</keyword>
<evidence type="ECO:0000259" key="20">
    <source>
        <dbReference type="SMART" id="SM00244"/>
    </source>
</evidence>
<dbReference type="Gene3D" id="3.30.479.30">
    <property type="entry name" value="Band 7 domain"/>
    <property type="match status" value="1"/>
</dbReference>
<sequence length="1638" mass="180998">MLILPGNPALSDFKKKSLLKNIQAYAPIDTITAIYIHFIQPRNEESLKILNDSKSIERGVLDNLLNYGIVSDNIANNSINEIKEYITSPKPIADPRILTVIPRPGTISPWSSKATNILYMCNLEQHVERIERGIVYLFGIKLTVDMRHIISEKLVMLDHLLYDRMTQIIVNHLPSSETIFKHGKPAPLRIIELSDNNKNSLDHNLAAKKKLIDGNKQLGLALTDDEIDYLVDAFAGDSENSLARNPTDVELFMFAQVNSEHCRHKIFRADWIIDNEKKSYSLFGMIRNTHKLNPQFTLSAYSDNAAVLEGFKAARFSPDNNDFKYNLFEEDVHIVAKVETHNHPTAVSPFPGAATGSGGEIRDEGSVGQGSKPKAGLTGFSVSNLLIPGYVQPWETDFGKPSHIASSFDIMIDAPLGGAAYNNEFGRPNITGYFRTFAQEVPMTNETNEIRGYHKPIMIAGGLGTIRPHHVFKKQITSGAHLFVLGGPSMLIGLGGGAASSMTSGASDARLDFGSVQRENPEMQRRCQQVIDVCTALGDKNPIQSIHDVGAGGLSNAFPEIVHDSGLGCVIQLRAIPNDDPGMSPMEIWCNEAQERYVLAVAQENIELFEKICKREKCLFADVGVATEKQELILQDSLFKTTPINLPMSILFGKPPKMLRETITLKPPRIPFDTSLKSYLVDVTDQGEIFKDAINRVLRLPTVASKSFLITIGDRTITGLVARDQMVGPWQVPVSDVAVTSSSYGVGIITGEAMAMGERAPIALISHGASARMAVAEAITNLAAANIKSISHIRLSANWMCAANHNGEGSGLYEAVQAIGLELCPALGISIPVGKDSMSMKMKWKDKNDDQKEVISPLSLVITGFATVVNTHKTLTPQLRTDIVENTILVFLDLANCKQRMGGSAIAQVYKQIGNEVPDVESPELIKSFFKAIQDVRKGEYESILAYHDRSDGGLFVAIIEMAFAGHVGVNVNISCILRDNDIIGALFNEELGAVIQLRQNDFENVTNAFVNSGFPKENIYHIGNVSPGKSQDILIKKDELTIFKASRVELQRIWSETSYQMQSIRDSSICAKEEFDNILDVNNPGIHFQLTFDPSHDVTLPFIKCPEEVKPKVAILREQGINGQIEMAYAFHLAGFKAIDVHMSDILSGKVTLKEFSGIAACGGFSYGDVLGAGSGWAKSILLHSNARKEFEDFFKSRQDTFALGICNGCQFMSQLKELIPGTENWPVFKRNKSEQFEARFSLVKIIKSEEESSKVIPSIFLKDMTGSRFPIAVAHGEGKAEFSSEEQMKNLIKQGLVVIQYIDNYGNITEKYPFNPNGSPMGITGLQTPNGRVLIMMPHPERIIMKEANSWYPIEEGKKWEFGMASQGRQAINRLGGMLPKGGGKGLFTSAGALIILGAAGLGINASLFNVDGGHRAIKYTRLFGVKKEIYNEGTHFMVPWFETPVIYDVRAKPRNIASLTGTKDLQMVNITCRVLSKPKVDSLPTIYRTLGTDYDERVLPSIVNEVLKSVVAQFNASQLITQRERVSRLVRENLTRRALRFNIILDDVSITHVAFSPEFTHAVEAKQIAQQEAQRAFFVVERAKQEKQSIIIRAEGEAISAELIAKSQNRVLLDSETLLLNVTDPERHKKDSSRK</sequence>
<dbReference type="InterPro" id="IPR036604">
    <property type="entry name" value="PurS-like_sf"/>
</dbReference>
<evidence type="ECO:0000256" key="10">
    <source>
        <dbReference type="ARBA" id="ARBA00022755"/>
    </source>
</evidence>
<dbReference type="InterPro" id="IPR055181">
    <property type="entry name" value="FGAR-AT_PurM_N-like"/>
</dbReference>
<dbReference type="Pfam" id="PF13507">
    <property type="entry name" value="GATase_5"/>
    <property type="match status" value="1"/>
</dbReference>
<comment type="similarity">
    <text evidence="4">Belongs to the prohibitin family.</text>
</comment>
<dbReference type="SUPFAM" id="SSF55326">
    <property type="entry name" value="PurM N-terminal domain-like"/>
    <property type="match status" value="2"/>
</dbReference>
<dbReference type="InterPro" id="IPR041609">
    <property type="entry name" value="PurL_linker"/>
</dbReference>
<dbReference type="InterPro" id="IPR010918">
    <property type="entry name" value="PurM-like_C_dom"/>
</dbReference>
<dbReference type="InterPro" id="IPR040707">
    <property type="entry name" value="FGAR-AT_N"/>
</dbReference>
<keyword evidence="6" id="KW-0963">Cytoplasm</keyword>
<comment type="subcellular location">
    <subcellularLocation>
        <location evidence="1">Cytoplasm</location>
    </subcellularLocation>
</comment>
<dbReference type="Gene3D" id="3.30.1330.10">
    <property type="entry name" value="PurM-like, N-terminal domain"/>
    <property type="match status" value="2"/>
</dbReference>
<dbReference type="InterPro" id="IPR036921">
    <property type="entry name" value="PurM-like_N_sf"/>
</dbReference>
<dbReference type="SUPFAM" id="SSF52317">
    <property type="entry name" value="Class I glutamine amidotransferase-like"/>
    <property type="match status" value="1"/>
</dbReference>
<evidence type="ECO:0000313" key="21">
    <source>
        <dbReference type="EMBL" id="GES86319.1"/>
    </source>
</evidence>
<dbReference type="Pfam" id="PF18076">
    <property type="entry name" value="FGAR-AT_N"/>
    <property type="match status" value="1"/>
</dbReference>
<dbReference type="InterPro" id="IPR001107">
    <property type="entry name" value="Band_7"/>
</dbReference>
<dbReference type="NCBIfam" id="TIGR01735">
    <property type="entry name" value="FGAM_synt"/>
    <property type="match status" value="1"/>
</dbReference>
<protein>
    <recommendedName>
        <fullName evidence="18">Phosphoribosylformylglycinamidine synthase</fullName>
        <ecNumber evidence="5">6.3.5.3</ecNumber>
    </recommendedName>
    <alternativeName>
        <fullName evidence="15">Formylglycinamide ribonucleotide amidotransferase</fullName>
    </alternativeName>
    <alternativeName>
        <fullName evidence="14">Formylglycinamide ribotide amidotransferase</fullName>
    </alternativeName>
</protein>
<evidence type="ECO:0000256" key="5">
    <source>
        <dbReference type="ARBA" id="ARBA00012747"/>
    </source>
</evidence>
<dbReference type="Gene3D" id="3.90.650.10">
    <property type="entry name" value="PurM-like C-terminal domain"/>
    <property type="match status" value="2"/>
</dbReference>
<dbReference type="CDD" id="cd03401">
    <property type="entry name" value="SPFH_prohibitin"/>
    <property type="match status" value="1"/>
</dbReference>
<dbReference type="CDD" id="cd01740">
    <property type="entry name" value="GATase1_FGAR_AT"/>
    <property type="match status" value="1"/>
</dbReference>
<organism evidence="21 22">
    <name type="scientific">Rhizophagus clarus</name>
    <dbReference type="NCBI Taxonomy" id="94130"/>
    <lineage>
        <taxon>Eukaryota</taxon>
        <taxon>Fungi</taxon>
        <taxon>Fungi incertae sedis</taxon>
        <taxon>Mucoromycota</taxon>
        <taxon>Glomeromycotina</taxon>
        <taxon>Glomeromycetes</taxon>
        <taxon>Glomerales</taxon>
        <taxon>Glomeraceae</taxon>
        <taxon>Rhizophagus</taxon>
    </lineage>
</organism>
<comment type="function">
    <text evidence="17">Phosphoribosylformylglycinamidine synthase involved in the purines biosynthetic pathway. Catalyzes the ATP-dependent conversion of formylglycinamide ribonucleotide (FGAR) and glutamine to yield formylglycinamidine ribonucleotide (FGAM) and glutamate.</text>
</comment>
<dbReference type="InterPro" id="IPR029062">
    <property type="entry name" value="Class_I_gatase-like"/>
</dbReference>
<dbReference type="SUPFAM" id="SSF56042">
    <property type="entry name" value="PurM C-terminal domain-like"/>
    <property type="match status" value="2"/>
</dbReference>
<dbReference type="Pfam" id="PF01145">
    <property type="entry name" value="Band_7"/>
    <property type="match status" value="1"/>
</dbReference>
<evidence type="ECO:0000313" key="22">
    <source>
        <dbReference type="Proteomes" id="UP000615446"/>
    </source>
</evidence>
<evidence type="ECO:0000256" key="14">
    <source>
        <dbReference type="ARBA" id="ARBA00029823"/>
    </source>
</evidence>
<keyword evidence="7" id="KW-0436">Ligase</keyword>
<keyword evidence="9" id="KW-0547">Nucleotide-binding</keyword>
<dbReference type="CDD" id="cd02204">
    <property type="entry name" value="PurL_repeat2"/>
    <property type="match status" value="1"/>
</dbReference>
<dbReference type="NCBIfam" id="NF003672">
    <property type="entry name" value="PRK05297.1"/>
    <property type="match status" value="1"/>
</dbReference>
<reference evidence="21" key="1">
    <citation type="submission" date="2019-10" db="EMBL/GenBank/DDBJ databases">
        <title>Conservation and host-specific expression of non-tandemly repeated heterogenous ribosome RNA gene in arbuscular mycorrhizal fungi.</title>
        <authorList>
            <person name="Maeda T."/>
            <person name="Kobayashi Y."/>
            <person name="Nakagawa T."/>
            <person name="Ezawa T."/>
            <person name="Yamaguchi K."/>
            <person name="Bino T."/>
            <person name="Nishimoto Y."/>
            <person name="Shigenobu S."/>
            <person name="Kawaguchi M."/>
        </authorList>
    </citation>
    <scope>NUCLEOTIDE SEQUENCE</scope>
    <source>
        <strain evidence="21">HR1</strain>
    </source>
</reference>
<dbReference type="Pfam" id="PF18072">
    <property type="entry name" value="FGAR-AT_linker"/>
    <property type="match status" value="1"/>
</dbReference>
<dbReference type="SUPFAM" id="SSF82697">
    <property type="entry name" value="PurS-like"/>
    <property type="match status" value="1"/>
</dbReference>
<proteinExistence type="inferred from homology"/>
<evidence type="ECO:0000256" key="16">
    <source>
        <dbReference type="ARBA" id="ARBA00052585"/>
    </source>
</evidence>
<feature type="region of interest" description="Disordered" evidence="19">
    <location>
        <begin position="346"/>
        <end position="372"/>
    </location>
</feature>
<dbReference type="GO" id="GO:0006189">
    <property type="term" value="P:'de novo' IMP biosynthetic process"/>
    <property type="evidence" value="ECO:0007669"/>
    <property type="project" value="UniProtKB-UniPathway"/>
</dbReference>
<dbReference type="OrthoDB" id="6666987at2759"/>
<dbReference type="GO" id="GO:0000423">
    <property type="term" value="P:mitophagy"/>
    <property type="evidence" value="ECO:0007669"/>
    <property type="project" value="UniProtKB-ARBA"/>
</dbReference>
<dbReference type="PANTHER" id="PTHR10099">
    <property type="entry name" value="PHOSPHORIBOSYLFORMYLGLYCINAMIDINE SYNTHASE"/>
    <property type="match status" value="1"/>
</dbReference>
<gene>
    <name evidence="21" type="ORF">RCL2_001337800</name>
</gene>
<keyword evidence="8" id="KW-0479">Metal-binding</keyword>
<dbReference type="GO" id="GO:0005737">
    <property type="term" value="C:cytoplasm"/>
    <property type="evidence" value="ECO:0007669"/>
    <property type="project" value="UniProtKB-SubCell"/>
</dbReference>
<dbReference type="Proteomes" id="UP000615446">
    <property type="component" value="Unassembled WGS sequence"/>
</dbReference>
<dbReference type="GO" id="GO:0004642">
    <property type="term" value="F:phosphoribosylformylglycinamidine synthase activity"/>
    <property type="evidence" value="ECO:0007669"/>
    <property type="project" value="UniProtKB-EC"/>
</dbReference>
<evidence type="ECO:0000256" key="1">
    <source>
        <dbReference type="ARBA" id="ARBA00004496"/>
    </source>
</evidence>
<dbReference type="FunFam" id="3.30.1330.10:FF:000002">
    <property type="entry name" value="Phosphoribosylformylglycinamidine synthase"/>
    <property type="match status" value="1"/>
</dbReference>
<dbReference type="SMART" id="SM00244">
    <property type="entry name" value="PHB"/>
    <property type="match status" value="1"/>
</dbReference>
<keyword evidence="12" id="KW-0460">Magnesium</keyword>
<dbReference type="FunFam" id="3.40.50.880:FF:000008">
    <property type="entry name" value="Phosphoribosylformylglycinamidine synthase"/>
    <property type="match status" value="1"/>
</dbReference>
<evidence type="ECO:0000256" key="6">
    <source>
        <dbReference type="ARBA" id="ARBA00022490"/>
    </source>
</evidence>
<evidence type="ECO:0000256" key="7">
    <source>
        <dbReference type="ARBA" id="ARBA00022598"/>
    </source>
</evidence>
<dbReference type="FunFam" id="3.30.1330.10:FF:000005">
    <property type="entry name" value="Phosphoribosylformylglycinamidine synthase"/>
    <property type="match status" value="1"/>
</dbReference>
<dbReference type="PRINTS" id="PR00679">
    <property type="entry name" value="PROHIBITIN"/>
</dbReference>
<name>A0A8H3LFT8_9GLOM</name>
<dbReference type="Gene3D" id="1.10.8.750">
    <property type="entry name" value="Phosphoribosylformylglycinamidine synthase, linker domain"/>
    <property type="match status" value="1"/>
</dbReference>
<dbReference type="GO" id="GO:0005524">
    <property type="term" value="F:ATP binding"/>
    <property type="evidence" value="ECO:0007669"/>
    <property type="project" value="UniProtKB-KW"/>
</dbReference>
<dbReference type="SMART" id="SM01211">
    <property type="entry name" value="GATase_5"/>
    <property type="match status" value="1"/>
</dbReference>
<dbReference type="EMBL" id="BLAL01000160">
    <property type="protein sequence ID" value="GES86319.1"/>
    <property type="molecule type" value="Genomic_DNA"/>
</dbReference>
<evidence type="ECO:0000256" key="12">
    <source>
        <dbReference type="ARBA" id="ARBA00022842"/>
    </source>
</evidence>
<comment type="catalytic activity">
    <reaction evidence="16">
        <text>N(2)-formyl-N(1)-(5-phospho-beta-D-ribosyl)glycinamide + L-glutamine + ATP + H2O = 2-formamido-N(1)-(5-O-phospho-beta-D-ribosyl)acetamidine + L-glutamate + ADP + phosphate + H(+)</text>
        <dbReference type="Rhea" id="RHEA:17129"/>
        <dbReference type="ChEBI" id="CHEBI:15377"/>
        <dbReference type="ChEBI" id="CHEBI:15378"/>
        <dbReference type="ChEBI" id="CHEBI:29985"/>
        <dbReference type="ChEBI" id="CHEBI:30616"/>
        <dbReference type="ChEBI" id="CHEBI:43474"/>
        <dbReference type="ChEBI" id="CHEBI:58359"/>
        <dbReference type="ChEBI" id="CHEBI:147286"/>
        <dbReference type="ChEBI" id="CHEBI:147287"/>
        <dbReference type="ChEBI" id="CHEBI:456216"/>
        <dbReference type="EC" id="6.3.5.3"/>
    </reaction>
</comment>
<dbReference type="GO" id="GO:0016020">
    <property type="term" value="C:membrane"/>
    <property type="evidence" value="ECO:0007669"/>
    <property type="project" value="InterPro"/>
</dbReference>
<dbReference type="Gene3D" id="3.40.50.880">
    <property type="match status" value="1"/>
</dbReference>
<evidence type="ECO:0000256" key="13">
    <source>
        <dbReference type="ARBA" id="ARBA00022962"/>
    </source>
</evidence>
<dbReference type="InterPro" id="IPR010073">
    <property type="entry name" value="PurL_large"/>
</dbReference>
<keyword evidence="10" id="KW-0658">Purine biosynthesis</keyword>
<dbReference type="InterPro" id="IPR036013">
    <property type="entry name" value="Band_7/SPFH_dom_sf"/>
</dbReference>
<evidence type="ECO:0000256" key="17">
    <source>
        <dbReference type="ARBA" id="ARBA00057317"/>
    </source>
</evidence>
<dbReference type="Pfam" id="PF22689">
    <property type="entry name" value="FGAR-AT_PurM_N-like"/>
    <property type="match status" value="1"/>
</dbReference>
<evidence type="ECO:0000256" key="11">
    <source>
        <dbReference type="ARBA" id="ARBA00022840"/>
    </source>
</evidence>
<evidence type="ECO:0000256" key="2">
    <source>
        <dbReference type="ARBA" id="ARBA00004920"/>
    </source>
</evidence>
<dbReference type="GO" id="GO:0046872">
    <property type="term" value="F:metal ion binding"/>
    <property type="evidence" value="ECO:0007669"/>
    <property type="project" value="UniProtKB-KW"/>
</dbReference>
<dbReference type="HAMAP" id="MF_00419">
    <property type="entry name" value="PurL_1"/>
    <property type="match status" value="1"/>
</dbReference>
<evidence type="ECO:0000256" key="8">
    <source>
        <dbReference type="ARBA" id="ARBA00022723"/>
    </source>
</evidence>
<comment type="similarity">
    <text evidence="3">In the N-terminal section; belongs to the FGAMS family.</text>
</comment>
<accession>A0A8H3LFT8</accession>
<dbReference type="PANTHER" id="PTHR10099:SF1">
    <property type="entry name" value="PHOSPHORIBOSYLFORMYLGLYCINAMIDINE SYNTHASE"/>
    <property type="match status" value="1"/>
</dbReference>
<dbReference type="FunFam" id="3.90.650.10:FF:000002">
    <property type="entry name" value="Phosphoribosylformylglycinamidine synthase"/>
    <property type="match status" value="1"/>
</dbReference>
<evidence type="ECO:0000256" key="18">
    <source>
        <dbReference type="ARBA" id="ARBA00071729"/>
    </source>
</evidence>
<comment type="pathway">
    <text evidence="2">Purine metabolism; IMP biosynthesis via de novo pathway; 5-amino-1-(5-phospho-D-ribosyl)imidazole from N(2)-formyl-N(1)-(5-phospho-D-ribosyl)glycinamide: step 1/2.</text>
</comment>
<evidence type="ECO:0000256" key="4">
    <source>
        <dbReference type="ARBA" id="ARBA00009658"/>
    </source>
</evidence>
<dbReference type="InterPro" id="IPR036676">
    <property type="entry name" value="PurM-like_C_sf"/>
</dbReference>
<keyword evidence="13" id="KW-0315">Glutamine amidotransferase</keyword>
<dbReference type="SUPFAM" id="SSF109736">
    <property type="entry name" value="FGAM synthase PurL, linker domain"/>
    <property type="match status" value="1"/>
</dbReference>
<dbReference type="CDD" id="cd02203">
    <property type="entry name" value="PurL_repeat1"/>
    <property type="match status" value="1"/>
</dbReference>
<evidence type="ECO:0000256" key="15">
    <source>
        <dbReference type="ARBA" id="ARBA00032632"/>
    </source>
</evidence>